<comment type="similarity">
    <text evidence="2 9">Belongs to the CRISPR-associated endoribonuclease Cas2 protein family.</text>
</comment>
<keyword evidence="7 9" id="KW-0460">Magnesium</keyword>
<protein>
    <recommendedName>
        <fullName evidence="9">CRISPR-associated endoribonuclease Cas2</fullName>
        <ecNumber evidence="9">3.1.-.-</ecNumber>
    </recommendedName>
</protein>
<evidence type="ECO:0000313" key="10">
    <source>
        <dbReference type="EMBL" id="SFJ95398.1"/>
    </source>
</evidence>
<evidence type="ECO:0000313" key="11">
    <source>
        <dbReference type="Proteomes" id="UP000243374"/>
    </source>
</evidence>
<accession>A0A662Z9P9</accession>
<dbReference type="NCBIfam" id="TIGR01573">
    <property type="entry name" value="cas2"/>
    <property type="match status" value="1"/>
</dbReference>
<evidence type="ECO:0000256" key="7">
    <source>
        <dbReference type="ARBA" id="ARBA00022842"/>
    </source>
</evidence>
<dbReference type="EC" id="3.1.-.-" evidence="9"/>
<organism evidence="10 11">
    <name type="scientific">Succinivibrio dextrinosolvens</name>
    <dbReference type="NCBI Taxonomy" id="83771"/>
    <lineage>
        <taxon>Bacteria</taxon>
        <taxon>Pseudomonadati</taxon>
        <taxon>Pseudomonadota</taxon>
        <taxon>Gammaproteobacteria</taxon>
        <taxon>Aeromonadales</taxon>
        <taxon>Succinivibrionaceae</taxon>
        <taxon>Succinivibrio</taxon>
    </lineage>
</organism>
<dbReference type="AlphaFoldDB" id="A0A662Z9P9"/>
<proteinExistence type="inferred from homology"/>
<dbReference type="EMBL" id="FOSF01000009">
    <property type="protein sequence ID" value="SFJ95398.1"/>
    <property type="molecule type" value="Genomic_DNA"/>
</dbReference>
<evidence type="ECO:0000256" key="4">
    <source>
        <dbReference type="ARBA" id="ARBA00022723"/>
    </source>
</evidence>
<dbReference type="RefSeq" id="WP_074839730.1">
    <property type="nucleotide sequence ID" value="NZ_CP047056.1"/>
</dbReference>
<evidence type="ECO:0000256" key="1">
    <source>
        <dbReference type="ARBA" id="ARBA00001946"/>
    </source>
</evidence>
<dbReference type="GO" id="GO:0051607">
    <property type="term" value="P:defense response to virus"/>
    <property type="evidence" value="ECO:0007669"/>
    <property type="project" value="UniProtKB-UniRule"/>
</dbReference>
<evidence type="ECO:0000256" key="9">
    <source>
        <dbReference type="HAMAP-Rule" id="MF_01471"/>
    </source>
</evidence>
<name>A0A662Z9P9_9GAMM</name>
<keyword evidence="6 9" id="KW-0378">Hydrolase</keyword>
<dbReference type="InterPro" id="IPR019199">
    <property type="entry name" value="Virulence_VapD/CRISPR_Cas2"/>
</dbReference>
<dbReference type="InterPro" id="IPR021127">
    <property type="entry name" value="CRISPR_associated_Cas2"/>
</dbReference>
<evidence type="ECO:0000256" key="8">
    <source>
        <dbReference type="ARBA" id="ARBA00023118"/>
    </source>
</evidence>
<sequence>MEQCFLISYDIADNRLRGYFFRRLKKIAIHLQKSVFFYEGNSEKLVHLEMMFSEKLTAEDNVLIMPCTKISYEDARIYSGKKRITIVC</sequence>
<keyword evidence="5 9" id="KW-0255">Endonuclease</keyword>
<comment type="subunit">
    <text evidence="9">Homodimer, forms a heterotetramer with a Cas1 homodimer.</text>
</comment>
<comment type="cofactor">
    <cofactor evidence="1 9">
        <name>Mg(2+)</name>
        <dbReference type="ChEBI" id="CHEBI:18420"/>
    </cofactor>
</comment>
<comment type="function">
    <text evidence="9">CRISPR (clustered regularly interspaced short palindromic repeat), is an adaptive immune system that provides protection against mobile genetic elements (viruses, transposable elements and conjugative plasmids). CRISPR clusters contain sequences complementary to antecedent mobile elements and target invading nucleic acids. CRISPR clusters are transcribed and processed into CRISPR RNA (crRNA). Functions as a ssRNA-specific endoribonuclease. Involved in the integration of spacer DNA into the CRISPR cassette.</text>
</comment>
<keyword evidence="8 9" id="KW-0051">Antiviral defense</keyword>
<dbReference type="GO" id="GO:0004521">
    <property type="term" value="F:RNA endonuclease activity"/>
    <property type="evidence" value="ECO:0007669"/>
    <property type="project" value="InterPro"/>
</dbReference>
<feature type="binding site" evidence="9">
    <location>
        <position position="10"/>
    </location>
    <ligand>
        <name>Mg(2+)</name>
        <dbReference type="ChEBI" id="CHEBI:18420"/>
        <note>catalytic</note>
    </ligand>
</feature>
<dbReference type="SUPFAM" id="SSF143430">
    <property type="entry name" value="TTP0101/SSO1404-like"/>
    <property type="match status" value="1"/>
</dbReference>
<dbReference type="Pfam" id="PF09827">
    <property type="entry name" value="CRISPR_Cas2"/>
    <property type="match status" value="1"/>
</dbReference>
<evidence type="ECO:0000256" key="2">
    <source>
        <dbReference type="ARBA" id="ARBA00009959"/>
    </source>
</evidence>
<dbReference type="Gene3D" id="3.30.70.240">
    <property type="match status" value="1"/>
</dbReference>
<keyword evidence="3 9" id="KW-0540">Nuclease</keyword>
<evidence type="ECO:0000256" key="6">
    <source>
        <dbReference type="ARBA" id="ARBA00022801"/>
    </source>
</evidence>
<dbReference type="OrthoDB" id="9798176at2"/>
<dbReference type="Proteomes" id="UP000243374">
    <property type="component" value="Unassembled WGS sequence"/>
</dbReference>
<dbReference type="CDD" id="cd09725">
    <property type="entry name" value="Cas2_I_II_III"/>
    <property type="match status" value="1"/>
</dbReference>
<dbReference type="HAMAP" id="MF_01471">
    <property type="entry name" value="Cas2"/>
    <property type="match status" value="1"/>
</dbReference>
<keyword evidence="4 9" id="KW-0479">Metal-binding</keyword>
<evidence type="ECO:0000256" key="5">
    <source>
        <dbReference type="ARBA" id="ARBA00022759"/>
    </source>
</evidence>
<reference evidence="10 11" key="1">
    <citation type="submission" date="2016-10" db="EMBL/GenBank/DDBJ databases">
        <authorList>
            <person name="Varghese N."/>
            <person name="Submissions S."/>
        </authorList>
    </citation>
    <scope>NUCLEOTIDE SEQUENCE [LARGE SCALE GENOMIC DNA]</scope>
    <source>
        <strain evidence="10 11">22B</strain>
    </source>
</reference>
<keyword evidence="11" id="KW-1185">Reference proteome</keyword>
<dbReference type="GO" id="GO:0043571">
    <property type="term" value="P:maintenance of CRISPR repeat elements"/>
    <property type="evidence" value="ECO:0007669"/>
    <property type="project" value="UniProtKB-UniRule"/>
</dbReference>
<evidence type="ECO:0000256" key="3">
    <source>
        <dbReference type="ARBA" id="ARBA00022722"/>
    </source>
</evidence>
<dbReference type="GO" id="GO:0046872">
    <property type="term" value="F:metal ion binding"/>
    <property type="evidence" value="ECO:0007669"/>
    <property type="project" value="UniProtKB-UniRule"/>
</dbReference>
<gene>
    <name evidence="9" type="primary">cas2</name>
    <name evidence="10" type="ORF">SAMN04487865_100954</name>
</gene>
<dbReference type="GO" id="GO:0016787">
    <property type="term" value="F:hydrolase activity"/>
    <property type="evidence" value="ECO:0007669"/>
    <property type="project" value="UniProtKB-KW"/>
</dbReference>